<dbReference type="Proteomes" id="UP000018936">
    <property type="component" value="Unassembled WGS sequence"/>
</dbReference>
<evidence type="ECO:0000313" key="2">
    <source>
        <dbReference type="EMBL" id="ETE59268.1"/>
    </source>
</evidence>
<organism evidence="2 3">
    <name type="scientific">Ophiophagus hannah</name>
    <name type="common">King cobra</name>
    <name type="synonym">Naja hannah</name>
    <dbReference type="NCBI Taxonomy" id="8665"/>
    <lineage>
        <taxon>Eukaryota</taxon>
        <taxon>Metazoa</taxon>
        <taxon>Chordata</taxon>
        <taxon>Craniata</taxon>
        <taxon>Vertebrata</taxon>
        <taxon>Euteleostomi</taxon>
        <taxon>Lepidosauria</taxon>
        <taxon>Squamata</taxon>
        <taxon>Bifurcata</taxon>
        <taxon>Unidentata</taxon>
        <taxon>Episquamata</taxon>
        <taxon>Toxicofera</taxon>
        <taxon>Serpentes</taxon>
        <taxon>Colubroidea</taxon>
        <taxon>Elapidae</taxon>
        <taxon>Elapinae</taxon>
        <taxon>Ophiophagus</taxon>
    </lineage>
</organism>
<feature type="compositionally biased region" description="Basic and acidic residues" evidence="1">
    <location>
        <begin position="45"/>
        <end position="65"/>
    </location>
</feature>
<keyword evidence="2" id="KW-0547">Nucleotide-binding</keyword>
<keyword evidence="3" id="KW-1185">Reference proteome</keyword>
<keyword evidence="2" id="KW-0378">Hydrolase</keyword>
<dbReference type="GO" id="GO:0004386">
    <property type="term" value="F:helicase activity"/>
    <property type="evidence" value="ECO:0007669"/>
    <property type="project" value="UniProtKB-KW"/>
</dbReference>
<reference evidence="2 3" key="1">
    <citation type="journal article" date="2013" name="Proc. Natl. Acad. Sci. U.S.A.">
        <title>The king cobra genome reveals dynamic gene evolution and adaptation in the snake venom system.</title>
        <authorList>
            <person name="Vonk F.J."/>
            <person name="Casewell N.R."/>
            <person name="Henkel C.V."/>
            <person name="Heimberg A.M."/>
            <person name="Jansen H.J."/>
            <person name="McCleary R.J."/>
            <person name="Kerkkamp H.M."/>
            <person name="Vos R.A."/>
            <person name="Guerreiro I."/>
            <person name="Calvete J.J."/>
            <person name="Wuster W."/>
            <person name="Woods A.E."/>
            <person name="Logan J.M."/>
            <person name="Harrison R.A."/>
            <person name="Castoe T.A."/>
            <person name="de Koning A.P."/>
            <person name="Pollock D.D."/>
            <person name="Yandell M."/>
            <person name="Calderon D."/>
            <person name="Renjifo C."/>
            <person name="Currier R.B."/>
            <person name="Salgado D."/>
            <person name="Pla D."/>
            <person name="Sanz L."/>
            <person name="Hyder A.S."/>
            <person name="Ribeiro J.M."/>
            <person name="Arntzen J.W."/>
            <person name="van den Thillart G.E."/>
            <person name="Boetzer M."/>
            <person name="Pirovano W."/>
            <person name="Dirks R.P."/>
            <person name="Spaink H.P."/>
            <person name="Duboule D."/>
            <person name="McGlinn E."/>
            <person name="Kini R.M."/>
            <person name="Richardson M.K."/>
        </authorList>
    </citation>
    <scope>NUCLEOTIDE SEQUENCE</scope>
    <source>
        <tissue evidence="2">Blood</tissue>
    </source>
</reference>
<feature type="compositionally biased region" description="Basic and acidic residues" evidence="1">
    <location>
        <begin position="72"/>
        <end position="93"/>
    </location>
</feature>
<proteinExistence type="predicted"/>
<dbReference type="EMBL" id="AZIM01005713">
    <property type="protein sequence ID" value="ETE59268.1"/>
    <property type="molecule type" value="Genomic_DNA"/>
</dbReference>
<feature type="non-terminal residue" evidence="2">
    <location>
        <position position="1"/>
    </location>
</feature>
<comment type="caution">
    <text evidence="2">The sequence shown here is derived from an EMBL/GenBank/DDBJ whole genome shotgun (WGS) entry which is preliminary data.</text>
</comment>
<protein>
    <submittedName>
        <fullName evidence="2">DEAD-box ATP-dependent RNA helicase 42</fullName>
    </submittedName>
</protein>
<name>V8NC91_OPHHA</name>
<keyword evidence="2" id="KW-0347">Helicase</keyword>
<sequence length="93" mass="10848">MGGGKREVIQIGKTKEDHRFIHSRLFPHLCISFDELCANKLGSAFRDHEEEERKKERGKKKGEGKGRKRKERMKEEGKEEGRRREGGGEKGRR</sequence>
<gene>
    <name evidence="2" type="primary">RH42</name>
    <name evidence="2" type="ORF">L345_15004</name>
</gene>
<dbReference type="AlphaFoldDB" id="V8NC91"/>
<feature type="region of interest" description="Disordered" evidence="1">
    <location>
        <begin position="44"/>
        <end position="93"/>
    </location>
</feature>
<evidence type="ECO:0000256" key="1">
    <source>
        <dbReference type="SAM" id="MobiDB-lite"/>
    </source>
</evidence>
<evidence type="ECO:0000313" key="3">
    <source>
        <dbReference type="Proteomes" id="UP000018936"/>
    </source>
</evidence>
<accession>V8NC91</accession>
<keyword evidence="2" id="KW-0067">ATP-binding</keyword>